<feature type="region of interest" description="Disordered" evidence="1">
    <location>
        <begin position="1"/>
        <end position="65"/>
    </location>
</feature>
<name>A0ABQ2SH41_STREZ</name>
<gene>
    <name evidence="2" type="ORF">GCM10010285_03140</name>
</gene>
<dbReference type="EMBL" id="BMTX01000001">
    <property type="protein sequence ID" value="GGS28288.1"/>
    <property type="molecule type" value="Genomic_DNA"/>
</dbReference>
<keyword evidence="3" id="KW-1185">Reference proteome</keyword>
<accession>A0ABQ2SH41</accession>
<protein>
    <submittedName>
        <fullName evidence="2">Uncharacterized protein</fullName>
    </submittedName>
</protein>
<evidence type="ECO:0000313" key="3">
    <source>
        <dbReference type="Proteomes" id="UP000597853"/>
    </source>
</evidence>
<organism evidence="2 3">
    <name type="scientific">Streptomyces pseudogriseolus</name>
    <name type="common">Streptomyces gancidicus</name>
    <name type="synonym">Streptomyces rubiginosus</name>
    <dbReference type="NCBI Taxonomy" id="36817"/>
    <lineage>
        <taxon>Bacteria</taxon>
        <taxon>Bacillati</taxon>
        <taxon>Actinomycetota</taxon>
        <taxon>Actinomycetes</taxon>
        <taxon>Kitasatosporales</taxon>
        <taxon>Streptomycetaceae</taxon>
        <taxon>Streptomyces</taxon>
        <taxon>Streptomyces pseudogriseolus group</taxon>
    </lineage>
</organism>
<feature type="compositionally biased region" description="Basic and acidic residues" evidence="1">
    <location>
        <begin position="1"/>
        <end position="16"/>
    </location>
</feature>
<proteinExistence type="predicted"/>
<evidence type="ECO:0000256" key="1">
    <source>
        <dbReference type="SAM" id="MobiDB-lite"/>
    </source>
</evidence>
<dbReference type="Proteomes" id="UP000597853">
    <property type="component" value="Unassembled WGS sequence"/>
</dbReference>
<evidence type="ECO:0000313" key="2">
    <source>
        <dbReference type="EMBL" id="GGS28288.1"/>
    </source>
</evidence>
<sequence length="65" mass="6393">MREGAGEGVDAGREGRPGASGRGGAADSVAGEGDSGANPGNRLAPHPFGGQDAARNRRPPWEAPG</sequence>
<comment type="caution">
    <text evidence="2">The sequence shown here is derived from an EMBL/GenBank/DDBJ whole genome shotgun (WGS) entry which is preliminary data.</text>
</comment>
<reference evidence="3" key="1">
    <citation type="journal article" date="2019" name="Int. J. Syst. Evol. Microbiol.">
        <title>The Global Catalogue of Microorganisms (GCM) 10K type strain sequencing project: providing services to taxonomists for standard genome sequencing and annotation.</title>
        <authorList>
            <consortium name="The Broad Institute Genomics Platform"/>
            <consortium name="The Broad Institute Genome Sequencing Center for Infectious Disease"/>
            <person name="Wu L."/>
            <person name="Ma J."/>
        </authorList>
    </citation>
    <scope>NUCLEOTIDE SEQUENCE [LARGE SCALE GENOMIC DNA]</scope>
    <source>
        <strain evidence="3">JCM 4416</strain>
    </source>
</reference>